<evidence type="ECO:0000313" key="15">
    <source>
        <dbReference type="EMBL" id="KAK3095339.1"/>
    </source>
</evidence>
<comment type="cofactor">
    <cofactor evidence="1">
        <name>Fe(2+)</name>
        <dbReference type="ChEBI" id="CHEBI:29033"/>
    </cofactor>
</comment>
<keyword evidence="7" id="KW-0560">Oxidoreductase</keyword>
<evidence type="ECO:0000256" key="4">
    <source>
        <dbReference type="ARBA" id="ARBA00022490"/>
    </source>
</evidence>
<gene>
    <name evidence="15" type="ORF">FSP39_013400</name>
</gene>
<proteinExistence type="predicted"/>
<evidence type="ECO:0000256" key="11">
    <source>
        <dbReference type="ARBA" id="ARBA00066577"/>
    </source>
</evidence>
<evidence type="ECO:0000256" key="8">
    <source>
        <dbReference type="ARBA" id="ARBA00023004"/>
    </source>
</evidence>
<sequence length="584" mass="67369">MTEEDNSRQTIEEALFELSTEARDLYLDKTVPVLSSRPSPLTFYREFVSSNKPVIIRNSLKHWKALQKWDAQYFRKVGVGDVEVTVAVTPNGLADAVAEDKFVMPEERRMTFSEFLDILEEPEKHNGIFYIQKQNSNLTEEFAHIINDVEREIPWGTEAFGESPDAVNFWMGDGRAVTSMHRDHYENLYCVVRGWKTFILIPPTDIPYIPYDDYQPAVFKETDDGKFDIVVTENSEKVPWISIDPLNPDLVRYPDYAKARPIEVTVKEGEILYLPSLWFHHVRQSHGCIAESLLSLAWVVISNVATLLVRYMMAVRHLNPVKLIRDKQKRIYYTDAHGVVPVYPRWSERLVNLVISDNRRYRNILQWVQRNLPNHSITNFTSSWHDGIVLCSLLEALQPGVCPGSGHLKHHNRVNNCRLGIRLATQSLGLPQDMILPEEMAIADKTTELKILKYVSMIKWAAENKAFTNEMKNEMTCAKKMTSCVAKGSGLEAGIIGKKMRFTLLVTDVVGMFHLNIDIKGPKNEIYNETIISLRQSSDLHQDNSSTALIKDRNPNPSIDERVMEFHRRWIWQQLRTVEEYKTF</sequence>
<keyword evidence="6" id="KW-0378">Hydrolase</keyword>
<keyword evidence="9" id="KW-1015">Disulfide bond</keyword>
<dbReference type="PROSITE" id="PS50021">
    <property type="entry name" value="CH"/>
    <property type="match status" value="1"/>
</dbReference>
<evidence type="ECO:0000256" key="6">
    <source>
        <dbReference type="ARBA" id="ARBA00022801"/>
    </source>
</evidence>
<dbReference type="GO" id="GO:0005634">
    <property type="term" value="C:nucleus"/>
    <property type="evidence" value="ECO:0007669"/>
    <property type="project" value="UniProtKB-SubCell"/>
</dbReference>
<dbReference type="Gene3D" id="2.60.120.10">
    <property type="entry name" value="Jelly Rolls"/>
    <property type="match status" value="1"/>
</dbReference>
<dbReference type="GO" id="GO:0016787">
    <property type="term" value="F:hydrolase activity"/>
    <property type="evidence" value="ECO:0007669"/>
    <property type="project" value="UniProtKB-KW"/>
</dbReference>
<evidence type="ECO:0000259" key="13">
    <source>
        <dbReference type="PROSITE" id="PS50021"/>
    </source>
</evidence>
<dbReference type="InterPro" id="IPR003347">
    <property type="entry name" value="JmjC_dom"/>
</dbReference>
<protein>
    <recommendedName>
        <fullName evidence="12">Bifunctional peptidase and (3S)-lysyl hydroxylase JMJD7</fullName>
        <ecNumber evidence="11">1.14.11.63</ecNumber>
    </recommendedName>
</protein>
<evidence type="ECO:0000256" key="1">
    <source>
        <dbReference type="ARBA" id="ARBA00001954"/>
    </source>
</evidence>
<keyword evidence="5" id="KW-0479">Metal-binding</keyword>
<keyword evidence="4" id="KW-0963">Cytoplasm</keyword>
<reference evidence="15" key="1">
    <citation type="submission" date="2019-08" db="EMBL/GenBank/DDBJ databases">
        <title>The improved chromosome-level genome for the pearl oyster Pinctada fucata martensii using PacBio sequencing and Hi-C.</title>
        <authorList>
            <person name="Zheng Z."/>
        </authorList>
    </citation>
    <scope>NUCLEOTIDE SEQUENCE</scope>
    <source>
        <strain evidence="15">ZZ-2019</strain>
        <tissue evidence="15">Adductor muscle</tissue>
    </source>
</reference>
<dbReference type="Gene3D" id="1.10.418.10">
    <property type="entry name" value="Calponin-like domain"/>
    <property type="match status" value="1"/>
</dbReference>
<dbReference type="GO" id="GO:0106155">
    <property type="term" value="F:peptidyl-lysine 3-dioxygenase activity"/>
    <property type="evidence" value="ECO:0007669"/>
    <property type="project" value="UniProtKB-EC"/>
</dbReference>
<keyword evidence="8" id="KW-0408">Iron</keyword>
<dbReference type="InterPro" id="IPR036872">
    <property type="entry name" value="CH_dom_sf"/>
</dbReference>
<keyword evidence="10" id="KW-0539">Nucleus</keyword>
<dbReference type="FunFam" id="2.60.120.10:FF:000059">
    <property type="entry name" value="jmjC domain-containing protein 7"/>
    <property type="match status" value="1"/>
</dbReference>
<dbReference type="SMART" id="SM00033">
    <property type="entry name" value="CH"/>
    <property type="match status" value="1"/>
</dbReference>
<dbReference type="GO" id="GO:0005737">
    <property type="term" value="C:cytoplasm"/>
    <property type="evidence" value="ECO:0007669"/>
    <property type="project" value="UniProtKB-SubCell"/>
</dbReference>
<dbReference type="EC" id="1.14.11.63" evidence="11"/>
<evidence type="ECO:0000256" key="3">
    <source>
        <dbReference type="ARBA" id="ARBA00004496"/>
    </source>
</evidence>
<dbReference type="PANTHER" id="PTHR12461">
    <property type="entry name" value="HYPOXIA-INDUCIBLE FACTOR 1 ALPHA INHIBITOR-RELATED"/>
    <property type="match status" value="1"/>
</dbReference>
<dbReference type="SUPFAM" id="SSF51197">
    <property type="entry name" value="Clavaminate synthase-like"/>
    <property type="match status" value="1"/>
</dbReference>
<comment type="subcellular location">
    <subcellularLocation>
        <location evidence="3">Cytoplasm</location>
    </subcellularLocation>
    <subcellularLocation>
        <location evidence="2">Nucleus</location>
    </subcellularLocation>
</comment>
<dbReference type="GO" id="GO:0046872">
    <property type="term" value="F:metal ion binding"/>
    <property type="evidence" value="ECO:0007669"/>
    <property type="project" value="UniProtKB-KW"/>
</dbReference>
<evidence type="ECO:0000256" key="9">
    <source>
        <dbReference type="ARBA" id="ARBA00023157"/>
    </source>
</evidence>
<dbReference type="PANTHER" id="PTHR12461:SF99">
    <property type="entry name" value="BIFUNCTIONAL PEPTIDASE AND (3S)-LYSYL HYDROXYLASE JMJD7"/>
    <property type="match status" value="1"/>
</dbReference>
<evidence type="ECO:0000256" key="7">
    <source>
        <dbReference type="ARBA" id="ARBA00023002"/>
    </source>
</evidence>
<dbReference type="SMART" id="SM00558">
    <property type="entry name" value="JmjC"/>
    <property type="match status" value="1"/>
</dbReference>
<dbReference type="InterPro" id="IPR014710">
    <property type="entry name" value="RmlC-like_jellyroll"/>
</dbReference>
<feature type="domain" description="Calponin-homology (CH)" evidence="13">
    <location>
        <begin position="358"/>
        <end position="463"/>
    </location>
</feature>
<evidence type="ECO:0000313" key="16">
    <source>
        <dbReference type="Proteomes" id="UP001186944"/>
    </source>
</evidence>
<evidence type="ECO:0000256" key="5">
    <source>
        <dbReference type="ARBA" id="ARBA00022723"/>
    </source>
</evidence>
<name>A0AA89BYM7_PINIB</name>
<dbReference type="Proteomes" id="UP001186944">
    <property type="component" value="Unassembled WGS sequence"/>
</dbReference>
<comment type="caution">
    <text evidence="15">The sequence shown here is derived from an EMBL/GenBank/DDBJ whole genome shotgun (WGS) entry which is preliminary data.</text>
</comment>
<dbReference type="PROSITE" id="PS51184">
    <property type="entry name" value="JMJC"/>
    <property type="match status" value="1"/>
</dbReference>
<dbReference type="Pfam" id="PF00307">
    <property type="entry name" value="CH"/>
    <property type="match status" value="1"/>
</dbReference>
<accession>A0AA89BYM7</accession>
<evidence type="ECO:0000256" key="10">
    <source>
        <dbReference type="ARBA" id="ARBA00023242"/>
    </source>
</evidence>
<evidence type="ECO:0000256" key="2">
    <source>
        <dbReference type="ARBA" id="ARBA00004123"/>
    </source>
</evidence>
<evidence type="ECO:0000259" key="14">
    <source>
        <dbReference type="PROSITE" id="PS51184"/>
    </source>
</evidence>
<dbReference type="SUPFAM" id="SSF47576">
    <property type="entry name" value="Calponin-homology domain, CH-domain"/>
    <property type="match status" value="1"/>
</dbReference>
<organism evidence="15 16">
    <name type="scientific">Pinctada imbricata</name>
    <name type="common">Atlantic pearl-oyster</name>
    <name type="synonym">Pinctada martensii</name>
    <dbReference type="NCBI Taxonomy" id="66713"/>
    <lineage>
        <taxon>Eukaryota</taxon>
        <taxon>Metazoa</taxon>
        <taxon>Spiralia</taxon>
        <taxon>Lophotrochozoa</taxon>
        <taxon>Mollusca</taxon>
        <taxon>Bivalvia</taxon>
        <taxon>Autobranchia</taxon>
        <taxon>Pteriomorphia</taxon>
        <taxon>Pterioida</taxon>
        <taxon>Pterioidea</taxon>
        <taxon>Pteriidae</taxon>
        <taxon>Pinctada</taxon>
    </lineage>
</organism>
<dbReference type="InterPro" id="IPR001715">
    <property type="entry name" value="CH_dom"/>
</dbReference>
<feature type="domain" description="JmjC" evidence="14">
    <location>
        <begin position="134"/>
        <end position="312"/>
    </location>
</feature>
<dbReference type="EMBL" id="VSWD01000008">
    <property type="protein sequence ID" value="KAK3095339.1"/>
    <property type="molecule type" value="Genomic_DNA"/>
</dbReference>
<dbReference type="AlphaFoldDB" id="A0AA89BYM7"/>
<evidence type="ECO:0000256" key="12">
    <source>
        <dbReference type="ARBA" id="ARBA00071397"/>
    </source>
</evidence>
<keyword evidence="16" id="KW-1185">Reference proteome</keyword>
<dbReference type="InterPro" id="IPR041667">
    <property type="entry name" value="Cupin_8"/>
</dbReference>
<dbReference type="Pfam" id="PF13621">
    <property type="entry name" value="Cupin_8"/>
    <property type="match status" value="1"/>
</dbReference>